<dbReference type="InterPro" id="IPR039699">
    <property type="entry name" value="Ribosomal_uL30"/>
</dbReference>
<evidence type="ECO:0000256" key="3">
    <source>
        <dbReference type="ARBA" id="ARBA00023274"/>
    </source>
</evidence>
<evidence type="ECO:0000256" key="1">
    <source>
        <dbReference type="ARBA" id="ARBA00007594"/>
    </source>
</evidence>
<keyword evidence="3" id="KW-0687">Ribonucleoprotein</keyword>
<dbReference type="PROSITE" id="PS00634">
    <property type="entry name" value="RIBOSOMAL_L30"/>
    <property type="match status" value="1"/>
</dbReference>
<protein>
    <recommendedName>
        <fullName evidence="4">Large ribosomal subunit protein uL30-like ferredoxin-like fold domain-containing protein</fullName>
    </recommendedName>
</protein>
<sequence>MAEGEPLALTYIPEVILKKRKHKEESIALTRKIVGATWREEEESGRYQKARTACQGELDLIRMKQRTKRAKSGLSIPNSKLLFVIRIHGKNDMHPKTRNILYKLRLTRIFHGVFLKATPGVLELLQKVEPYVTYGYPNVKNVSDLIYKKGYGKIDNKRVPLVDNNIIEQALGKHGIVCLEDVVHEVANAGPHFKEIVSFLGSFSLNRPKEGLLGKKALYKDGGDTGNRENQINDLINKMN</sequence>
<evidence type="ECO:0000256" key="2">
    <source>
        <dbReference type="ARBA" id="ARBA00022980"/>
    </source>
</evidence>
<dbReference type="CDD" id="cd01657">
    <property type="entry name" value="Ribosomal_L7_archeal_euk"/>
    <property type="match status" value="1"/>
</dbReference>
<dbReference type="EMBL" id="CAADRP010001746">
    <property type="protein sequence ID" value="VFU51049.1"/>
    <property type="molecule type" value="Genomic_DNA"/>
</dbReference>
<dbReference type="NCBIfam" id="TIGR01310">
    <property type="entry name" value="uL30_euk"/>
    <property type="match status" value="1"/>
</dbReference>
<dbReference type="InterPro" id="IPR005998">
    <property type="entry name" value="Ribosomal_uL30_euk"/>
</dbReference>
<name>A0A6N2MAX7_SALVM</name>
<dbReference type="InterPro" id="IPR016082">
    <property type="entry name" value="Ribosomal_uL30_ferredoxin-like"/>
</dbReference>
<dbReference type="Gene3D" id="3.30.1390.20">
    <property type="entry name" value="Ribosomal protein L30, ferredoxin-like fold domain"/>
    <property type="match status" value="1"/>
</dbReference>
<dbReference type="SUPFAM" id="SSF55129">
    <property type="entry name" value="Ribosomal protein L30p/L7e"/>
    <property type="match status" value="1"/>
</dbReference>
<dbReference type="InterPro" id="IPR035808">
    <property type="entry name" value="Ribosomal_uL30_euk_arc"/>
</dbReference>
<gene>
    <name evidence="5" type="ORF">SVIM_LOCUS342742</name>
</gene>
<feature type="domain" description="Large ribosomal subunit protein uL30-like ferredoxin-like fold" evidence="4">
    <location>
        <begin position="82"/>
        <end position="132"/>
    </location>
</feature>
<dbReference type="PANTHER" id="PTHR11524:SF36">
    <property type="entry name" value="LARGE RIBOSOMAL SUBUNIT PROTEIN UL30Z"/>
    <property type="match status" value="1"/>
</dbReference>
<evidence type="ECO:0000259" key="4">
    <source>
        <dbReference type="Pfam" id="PF00327"/>
    </source>
</evidence>
<dbReference type="InterPro" id="IPR018038">
    <property type="entry name" value="Ribosomal_uL30_CS"/>
</dbReference>
<keyword evidence="2" id="KW-0689">Ribosomal protein</keyword>
<accession>A0A6N2MAX7</accession>
<comment type="similarity">
    <text evidence="1">Belongs to the universal ribosomal protein uL30 family.</text>
</comment>
<dbReference type="GO" id="GO:0000463">
    <property type="term" value="P:maturation of LSU-rRNA from tricistronic rRNA transcript (SSU-rRNA, 5.8S rRNA, LSU-rRNA)"/>
    <property type="evidence" value="ECO:0007669"/>
    <property type="project" value="TreeGrafter"/>
</dbReference>
<evidence type="ECO:0000313" key="5">
    <source>
        <dbReference type="EMBL" id="VFU51049.1"/>
    </source>
</evidence>
<proteinExistence type="inferred from homology"/>
<dbReference type="FunFam" id="3.30.1390.20:FF:000003">
    <property type="entry name" value="60S ribosomal protein L7"/>
    <property type="match status" value="1"/>
</dbReference>
<dbReference type="GO" id="GO:0022625">
    <property type="term" value="C:cytosolic large ribosomal subunit"/>
    <property type="evidence" value="ECO:0007669"/>
    <property type="project" value="TreeGrafter"/>
</dbReference>
<dbReference type="PANTHER" id="PTHR11524">
    <property type="entry name" value="60S RIBOSOMAL PROTEIN L7"/>
    <property type="match status" value="1"/>
</dbReference>
<dbReference type="GO" id="GO:0003735">
    <property type="term" value="F:structural constituent of ribosome"/>
    <property type="evidence" value="ECO:0007669"/>
    <property type="project" value="TreeGrafter"/>
</dbReference>
<dbReference type="InterPro" id="IPR036919">
    <property type="entry name" value="Ribo_uL30_ferredoxin-like_sf"/>
</dbReference>
<organism evidence="5">
    <name type="scientific">Salix viminalis</name>
    <name type="common">Common osier</name>
    <name type="synonym">Basket willow</name>
    <dbReference type="NCBI Taxonomy" id="40686"/>
    <lineage>
        <taxon>Eukaryota</taxon>
        <taxon>Viridiplantae</taxon>
        <taxon>Streptophyta</taxon>
        <taxon>Embryophyta</taxon>
        <taxon>Tracheophyta</taxon>
        <taxon>Spermatophyta</taxon>
        <taxon>Magnoliopsida</taxon>
        <taxon>eudicotyledons</taxon>
        <taxon>Gunneridae</taxon>
        <taxon>Pentapetalae</taxon>
        <taxon>rosids</taxon>
        <taxon>fabids</taxon>
        <taxon>Malpighiales</taxon>
        <taxon>Salicaceae</taxon>
        <taxon>Saliceae</taxon>
        <taxon>Salix</taxon>
    </lineage>
</organism>
<dbReference type="AlphaFoldDB" id="A0A6N2MAX7"/>
<reference evidence="5" key="1">
    <citation type="submission" date="2019-03" db="EMBL/GenBank/DDBJ databases">
        <authorList>
            <person name="Mank J."/>
            <person name="Almeida P."/>
        </authorList>
    </citation>
    <scope>NUCLEOTIDE SEQUENCE</scope>
    <source>
        <strain evidence="5">78183</strain>
    </source>
</reference>
<dbReference type="Pfam" id="PF00327">
    <property type="entry name" value="Ribosomal_L30"/>
    <property type="match status" value="1"/>
</dbReference>
<dbReference type="GO" id="GO:0003723">
    <property type="term" value="F:RNA binding"/>
    <property type="evidence" value="ECO:0007669"/>
    <property type="project" value="InterPro"/>
</dbReference>